<dbReference type="EMBL" id="FNXT01000370">
    <property type="protein sequence ID" value="SZX64137.1"/>
    <property type="molecule type" value="Genomic_DNA"/>
</dbReference>
<evidence type="ECO:0000313" key="4">
    <source>
        <dbReference type="EMBL" id="SZX64137.1"/>
    </source>
</evidence>
<evidence type="ECO:0000259" key="3">
    <source>
        <dbReference type="Pfam" id="PF18404"/>
    </source>
</evidence>
<dbReference type="GO" id="GO:0036503">
    <property type="term" value="P:ERAD pathway"/>
    <property type="evidence" value="ECO:0007669"/>
    <property type="project" value="TreeGrafter"/>
</dbReference>
<dbReference type="STRING" id="3088.A0A383VF36"/>
<dbReference type="AlphaFoldDB" id="A0A383VF36"/>
<name>A0A383VF36_TETOB</name>
<dbReference type="PANTHER" id="PTHR11226">
    <property type="entry name" value="UDP-GLUCOSE GLYCOPROTEIN:GLUCOSYLTRANSFERASE"/>
    <property type="match status" value="1"/>
</dbReference>
<feature type="region of interest" description="Disordered" evidence="2">
    <location>
        <begin position="229"/>
        <end position="272"/>
    </location>
</feature>
<dbReference type="GO" id="GO:0005783">
    <property type="term" value="C:endoplasmic reticulum"/>
    <property type="evidence" value="ECO:0007669"/>
    <property type="project" value="TreeGrafter"/>
</dbReference>
<dbReference type="PANTHER" id="PTHR11226:SF0">
    <property type="entry name" value="UDP-GLUCOSE:GLYCOPROTEIN GLUCOSYLTRANSFERASE"/>
    <property type="match status" value="1"/>
</dbReference>
<keyword evidence="5" id="KW-1185">Reference proteome</keyword>
<dbReference type="GO" id="GO:0051082">
    <property type="term" value="F:unfolded protein binding"/>
    <property type="evidence" value="ECO:0007669"/>
    <property type="project" value="TreeGrafter"/>
</dbReference>
<evidence type="ECO:0000256" key="2">
    <source>
        <dbReference type="SAM" id="MobiDB-lite"/>
    </source>
</evidence>
<feature type="domain" description="Glucosyltransferase 24 catalytic" evidence="3">
    <location>
        <begin position="2"/>
        <end position="212"/>
    </location>
</feature>
<dbReference type="Gene3D" id="3.90.550.10">
    <property type="entry name" value="Spore Coat Polysaccharide Biosynthesis Protein SpsA, Chain A"/>
    <property type="match status" value="1"/>
</dbReference>
<dbReference type="Pfam" id="PF18404">
    <property type="entry name" value="Glyco_transf_24"/>
    <property type="match status" value="1"/>
</dbReference>
<dbReference type="InterPro" id="IPR029044">
    <property type="entry name" value="Nucleotide-diphossugar_trans"/>
</dbReference>
<gene>
    <name evidence="4" type="ORF">BQ4739_LOCUS4659</name>
</gene>
<dbReference type="GO" id="GO:0003980">
    <property type="term" value="F:UDP-glucose:glycoprotein glucosyltransferase activity"/>
    <property type="evidence" value="ECO:0007669"/>
    <property type="project" value="InterPro"/>
</dbReference>
<accession>A0A383VF36</accession>
<dbReference type="Proteomes" id="UP000256970">
    <property type="component" value="Unassembled WGS sequence"/>
</dbReference>
<dbReference type="SUPFAM" id="SSF53448">
    <property type="entry name" value="Nucleotide-diphospho-sugar transferases"/>
    <property type="match status" value="1"/>
</dbReference>
<comment type="cofactor">
    <cofactor evidence="1">
        <name>Ca(2+)</name>
        <dbReference type="ChEBI" id="CHEBI:29108"/>
    </cofactor>
</comment>
<evidence type="ECO:0000256" key="1">
    <source>
        <dbReference type="ARBA" id="ARBA00001913"/>
    </source>
</evidence>
<reference evidence="4 5" key="1">
    <citation type="submission" date="2016-10" db="EMBL/GenBank/DDBJ databases">
        <authorList>
            <person name="Cai Z."/>
        </authorList>
    </citation>
    <scope>NUCLEOTIDE SEQUENCE [LARGE SCALE GENOMIC DNA]</scope>
</reference>
<dbReference type="InterPro" id="IPR040497">
    <property type="entry name" value="Glyco_transf_24"/>
</dbReference>
<dbReference type="InterPro" id="IPR009448">
    <property type="entry name" value="UDP-g_GGtrans"/>
</dbReference>
<protein>
    <recommendedName>
        <fullName evidence="3">Glucosyltransferase 24 catalytic domain-containing protein</fullName>
    </recommendedName>
</protein>
<evidence type="ECO:0000313" key="5">
    <source>
        <dbReference type="Proteomes" id="UP000256970"/>
    </source>
</evidence>
<organism evidence="4 5">
    <name type="scientific">Tetradesmus obliquus</name>
    <name type="common">Green alga</name>
    <name type="synonym">Acutodesmus obliquus</name>
    <dbReference type="NCBI Taxonomy" id="3088"/>
    <lineage>
        <taxon>Eukaryota</taxon>
        <taxon>Viridiplantae</taxon>
        <taxon>Chlorophyta</taxon>
        <taxon>core chlorophytes</taxon>
        <taxon>Chlorophyceae</taxon>
        <taxon>CS clade</taxon>
        <taxon>Sphaeropleales</taxon>
        <taxon>Scenedesmaceae</taxon>
        <taxon>Tetradesmus</taxon>
    </lineage>
</organism>
<dbReference type="GO" id="GO:0018279">
    <property type="term" value="P:protein N-linked glycosylation via asparagine"/>
    <property type="evidence" value="ECO:0007669"/>
    <property type="project" value="TreeGrafter"/>
</dbReference>
<proteinExistence type="predicted"/>
<feature type="compositionally biased region" description="Low complexity" evidence="2">
    <location>
        <begin position="240"/>
        <end position="265"/>
    </location>
</feature>
<sequence length="272" mass="30944">MYGFDYEFVTYKWPHWLHKQTDKQRVIWAYKILFLDVLFSLDVPRMIFVDSDQVVRTDLAELYNMDMKGAPLAYTPFCDNNKEMEPYRFWKQGFWEGHLQGKPYHISALYLIDLVRFRQLGAGDHYRVVYDNLSKDPNSLANLDQDLPNYAQHTIPIHSLPQEWLWCESWCGDETKPKARTIDLCNNPKTKEPKLQAARRIVAEWPGLDQEQADFTAQVDAKFKAQEAAFAADNEDEADPAAAAAAAAADETADATAGGAAGDFAATDHSEL</sequence>